<comment type="caution">
    <text evidence="1">The sequence shown here is derived from an EMBL/GenBank/DDBJ whole genome shotgun (WGS) entry which is preliminary data.</text>
</comment>
<evidence type="ECO:0000313" key="1">
    <source>
        <dbReference type="EMBL" id="GAA4192095.1"/>
    </source>
</evidence>
<keyword evidence="2" id="KW-1185">Reference proteome</keyword>
<accession>A0ABP8AWS9</accession>
<dbReference type="EMBL" id="BAABBX010000015">
    <property type="protein sequence ID" value="GAA4192095.1"/>
    <property type="molecule type" value="Genomic_DNA"/>
</dbReference>
<organism evidence="1 2">
    <name type="scientific">Gryllotalpicola kribbensis</name>
    <dbReference type="NCBI Taxonomy" id="993084"/>
    <lineage>
        <taxon>Bacteria</taxon>
        <taxon>Bacillati</taxon>
        <taxon>Actinomycetota</taxon>
        <taxon>Actinomycetes</taxon>
        <taxon>Micrococcales</taxon>
        <taxon>Microbacteriaceae</taxon>
        <taxon>Gryllotalpicola</taxon>
    </lineage>
</organism>
<protein>
    <submittedName>
        <fullName evidence="1">Uncharacterized protein</fullName>
    </submittedName>
</protein>
<name>A0ABP8AWS9_9MICO</name>
<evidence type="ECO:0000313" key="2">
    <source>
        <dbReference type="Proteomes" id="UP001500213"/>
    </source>
</evidence>
<dbReference type="Proteomes" id="UP001500213">
    <property type="component" value="Unassembled WGS sequence"/>
</dbReference>
<reference evidence="2" key="1">
    <citation type="journal article" date="2019" name="Int. J. Syst. Evol. Microbiol.">
        <title>The Global Catalogue of Microorganisms (GCM) 10K type strain sequencing project: providing services to taxonomists for standard genome sequencing and annotation.</title>
        <authorList>
            <consortium name="The Broad Institute Genomics Platform"/>
            <consortium name="The Broad Institute Genome Sequencing Center for Infectious Disease"/>
            <person name="Wu L."/>
            <person name="Ma J."/>
        </authorList>
    </citation>
    <scope>NUCLEOTIDE SEQUENCE [LARGE SCALE GENOMIC DNA]</scope>
    <source>
        <strain evidence="2">JCM 17593</strain>
    </source>
</reference>
<sequence>MINIQTHPPQSTVTTLTIDLAELPELSLGRRVALALSLVLITSVEPRKARKPARDPELRRLAGLHIDERGRREREQLAERLLLGAHAWR</sequence>
<proteinExistence type="predicted"/>
<dbReference type="RefSeq" id="WP_344777161.1">
    <property type="nucleotide sequence ID" value="NZ_BAABBX010000015.1"/>
</dbReference>
<gene>
    <name evidence="1" type="ORF">GCM10022288_23910</name>
</gene>